<dbReference type="Gene3D" id="3.20.190.10">
    <property type="entry name" value="MutM-like, N-terminal"/>
    <property type="match status" value="1"/>
</dbReference>
<dbReference type="EMBL" id="RBDX01000005">
    <property type="protein sequence ID" value="RKN10480.1"/>
    <property type="molecule type" value="Genomic_DNA"/>
</dbReference>
<dbReference type="GO" id="GO:0016829">
    <property type="term" value="F:lyase activity"/>
    <property type="evidence" value="ECO:0007669"/>
    <property type="project" value="UniProtKB-KW"/>
</dbReference>
<keyword evidence="9" id="KW-0326">Glycosidase</keyword>
<dbReference type="GO" id="GO:0003906">
    <property type="term" value="F:DNA-(apurinic or apyrimidinic site) endonuclease activity"/>
    <property type="evidence" value="ECO:0007669"/>
    <property type="project" value="InterPro"/>
</dbReference>
<dbReference type="GO" id="GO:0034039">
    <property type="term" value="F:8-oxo-7,8-dihydroguanine DNA N-glycosylase activity"/>
    <property type="evidence" value="ECO:0007669"/>
    <property type="project" value="TreeGrafter"/>
</dbReference>
<dbReference type="Gene3D" id="1.10.8.50">
    <property type="match status" value="1"/>
</dbReference>
<dbReference type="SUPFAM" id="SSF81624">
    <property type="entry name" value="N-terminal domain of MutM-like DNA repair proteins"/>
    <property type="match status" value="1"/>
</dbReference>
<dbReference type="SMART" id="SM00898">
    <property type="entry name" value="Fapy_DNA_glyco"/>
    <property type="match status" value="1"/>
</dbReference>
<evidence type="ECO:0000256" key="4">
    <source>
        <dbReference type="ARBA" id="ARBA00022801"/>
    </source>
</evidence>
<keyword evidence="8" id="KW-0511">Multifunctional enzyme</keyword>
<dbReference type="CDD" id="cd08773">
    <property type="entry name" value="FpgNei_N"/>
    <property type="match status" value="1"/>
</dbReference>
<accession>A0A3A9WCH8</accession>
<dbReference type="GO" id="GO:0003684">
    <property type="term" value="F:damaged DNA binding"/>
    <property type="evidence" value="ECO:0007669"/>
    <property type="project" value="InterPro"/>
</dbReference>
<comment type="catalytic activity">
    <reaction evidence="1">
        <text>Hydrolysis of DNA containing ring-opened 7-methylguanine residues, releasing 2,6-diamino-4-hydroxy-5-(N-methyl)formamidopyrimidine.</text>
        <dbReference type="EC" id="3.2.2.23"/>
    </reaction>
</comment>
<dbReference type="Pfam" id="PF06831">
    <property type="entry name" value="H2TH"/>
    <property type="match status" value="1"/>
</dbReference>
<dbReference type="EMBL" id="RBDY01000005">
    <property type="protein sequence ID" value="RKN24739.1"/>
    <property type="molecule type" value="Genomic_DNA"/>
</dbReference>
<keyword evidence="6" id="KW-0234">DNA repair</keyword>
<organism evidence="12 15">
    <name type="scientific">Streptomyces radicis</name>
    <dbReference type="NCBI Taxonomy" id="1750517"/>
    <lineage>
        <taxon>Bacteria</taxon>
        <taxon>Bacillati</taxon>
        <taxon>Actinomycetota</taxon>
        <taxon>Actinomycetes</taxon>
        <taxon>Kitasatosporales</taxon>
        <taxon>Streptomycetaceae</taxon>
        <taxon>Streptomyces</taxon>
    </lineage>
</organism>
<evidence type="ECO:0000256" key="8">
    <source>
        <dbReference type="ARBA" id="ARBA00023268"/>
    </source>
</evidence>
<dbReference type="Proteomes" id="UP000275024">
    <property type="component" value="Unassembled WGS sequence"/>
</dbReference>
<dbReference type="PANTHER" id="PTHR22993">
    <property type="entry name" value="FORMAMIDOPYRIMIDINE-DNA GLYCOSYLASE"/>
    <property type="match status" value="1"/>
</dbReference>
<dbReference type="SMART" id="SM01232">
    <property type="entry name" value="H2TH"/>
    <property type="match status" value="1"/>
</dbReference>
<dbReference type="InterPro" id="IPR010979">
    <property type="entry name" value="Ribosomal_uS13-like_H2TH"/>
</dbReference>
<name>A0A3A9WCH8_9ACTN</name>
<evidence type="ECO:0000313" key="12">
    <source>
        <dbReference type="EMBL" id="RKN10480.1"/>
    </source>
</evidence>
<gene>
    <name evidence="13" type="ORF">D7318_09765</name>
    <name evidence="12" type="ORF">D7319_08590</name>
</gene>
<dbReference type="SUPFAM" id="SSF57716">
    <property type="entry name" value="Glucocorticoid receptor-like (DNA-binding domain)"/>
    <property type="match status" value="1"/>
</dbReference>
<evidence type="ECO:0000256" key="6">
    <source>
        <dbReference type="ARBA" id="ARBA00023204"/>
    </source>
</evidence>
<keyword evidence="3" id="KW-0227">DNA damage</keyword>
<dbReference type="GO" id="GO:0006284">
    <property type="term" value="P:base-excision repair"/>
    <property type="evidence" value="ECO:0007669"/>
    <property type="project" value="InterPro"/>
</dbReference>
<evidence type="ECO:0000313" key="14">
    <source>
        <dbReference type="Proteomes" id="UP000268652"/>
    </source>
</evidence>
<keyword evidence="14" id="KW-1185">Reference proteome</keyword>
<evidence type="ECO:0000256" key="3">
    <source>
        <dbReference type="ARBA" id="ARBA00022763"/>
    </source>
</evidence>
<dbReference type="PROSITE" id="PS51068">
    <property type="entry name" value="FPG_CAT"/>
    <property type="match status" value="1"/>
</dbReference>
<dbReference type="Proteomes" id="UP000268652">
    <property type="component" value="Unassembled WGS sequence"/>
</dbReference>
<evidence type="ECO:0000256" key="5">
    <source>
        <dbReference type="ARBA" id="ARBA00023125"/>
    </source>
</evidence>
<feature type="domain" description="Formamidopyrimidine-DNA glycosylase catalytic" evidence="11">
    <location>
        <begin position="2"/>
        <end position="115"/>
    </location>
</feature>
<evidence type="ECO:0000256" key="2">
    <source>
        <dbReference type="ARBA" id="ARBA00009409"/>
    </source>
</evidence>
<evidence type="ECO:0000256" key="7">
    <source>
        <dbReference type="ARBA" id="ARBA00023239"/>
    </source>
</evidence>
<protein>
    <submittedName>
        <fullName evidence="12">Fpg/Nei family DNA glycosylase</fullName>
    </submittedName>
</protein>
<dbReference type="PROSITE" id="PS01242">
    <property type="entry name" value="ZF_FPG_1"/>
    <property type="match status" value="1"/>
</dbReference>
<feature type="region of interest" description="Disordered" evidence="10">
    <location>
        <begin position="220"/>
        <end position="264"/>
    </location>
</feature>
<dbReference type="InterPro" id="IPR015887">
    <property type="entry name" value="DNA_glyclase_Znf_dom_DNA_BS"/>
</dbReference>
<keyword evidence="7" id="KW-0456">Lyase</keyword>
<comment type="caution">
    <text evidence="12">The sequence shown here is derived from an EMBL/GenBank/DDBJ whole genome shotgun (WGS) entry which is preliminary data.</text>
</comment>
<keyword evidence="5" id="KW-0238">DNA-binding</keyword>
<reference evidence="14 15" key="1">
    <citation type="submission" date="2018-09" db="EMBL/GenBank/DDBJ databases">
        <title>Streptomyces sp. nov. DS1-2, an endophytic actinomycete isolated from roots of Dendrobium scabrilingue.</title>
        <authorList>
            <person name="Kuncharoen N."/>
            <person name="Kudo T."/>
            <person name="Ohkuma M."/>
            <person name="Yuki M."/>
            <person name="Tanasupawat S."/>
        </authorList>
    </citation>
    <scope>NUCLEOTIDE SEQUENCE [LARGE SCALE GENOMIC DNA]</scope>
    <source>
        <strain evidence="12 15">AZ1-7</strain>
        <strain evidence="13 14">DS1-2</strain>
    </source>
</reference>
<evidence type="ECO:0000313" key="13">
    <source>
        <dbReference type="EMBL" id="RKN24739.1"/>
    </source>
</evidence>
<dbReference type="OrthoDB" id="9800855at2"/>
<evidence type="ECO:0000313" key="15">
    <source>
        <dbReference type="Proteomes" id="UP000275024"/>
    </source>
</evidence>
<evidence type="ECO:0000256" key="10">
    <source>
        <dbReference type="SAM" id="MobiDB-lite"/>
    </source>
</evidence>
<dbReference type="InterPro" id="IPR015886">
    <property type="entry name" value="H2TH_FPG"/>
</dbReference>
<comment type="similarity">
    <text evidence="2">Belongs to the FPG family.</text>
</comment>
<evidence type="ECO:0000256" key="1">
    <source>
        <dbReference type="ARBA" id="ARBA00001668"/>
    </source>
</evidence>
<dbReference type="RefSeq" id="WP_120696503.1">
    <property type="nucleotide sequence ID" value="NZ_RBDX01000005.1"/>
</dbReference>
<evidence type="ECO:0000256" key="9">
    <source>
        <dbReference type="ARBA" id="ARBA00023295"/>
    </source>
</evidence>
<dbReference type="InterPro" id="IPR035937">
    <property type="entry name" value="FPG_N"/>
</dbReference>
<dbReference type="InterPro" id="IPR012319">
    <property type="entry name" value="FPG_cat"/>
</dbReference>
<dbReference type="PANTHER" id="PTHR22993:SF9">
    <property type="entry name" value="FORMAMIDOPYRIMIDINE-DNA GLYCOSYLASE"/>
    <property type="match status" value="1"/>
</dbReference>
<evidence type="ECO:0000259" key="11">
    <source>
        <dbReference type="PROSITE" id="PS51068"/>
    </source>
</evidence>
<sequence>MPELPDVEDYRRILDSCGRGRRITRVDVADAGVLRETTAPRLRDALEGRRVAAPERHGKWLVARTDGPTALLHFGMTGRLVCQEATDPPARHDRVTFVLDGGAHQLRYRDQRKLKGIWLAESESDVERLIGDQGPDALDVTPARLDELLDGRRGRIKSVLTDQTVIAGLGNLLADEILWRAGIRPARPANDLDRGERRALATAMRSVLRASVKEGRVPARPSWLTGHRDDPDAACPKGCGPMRRDRVSGRTTAWCPDCQRDPAR</sequence>
<keyword evidence="4" id="KW-0378">Hydrolase</keyword>
<proteinExistence type="inferred from homology"/>
<dbReference type="Pfam" id="PF01149">
    <property type="entry name" value="Fapy_DNA_glyco"/>
    <property type="match status" value="1"/>
</dbReference>
<dbReference type="GO" id="GO:0008270">
    <property type="term" value="F:zinc ion binding"/>
    <property type="evidence" value="ECO:0007669"/>
    <property type="project" value="InterPro"/>
</dbReference>
<dbReference type="AlphaFoldDB" id="A0A3A9WCH8"/>
<dbReference type="SUPFAM" id="SSF46946">
    <property type="entry name" value="S13-like H2TH domain"/>
    <property type="match status" value="1"/>
</dbReference>